<keyword evidence="1" id="KW-0732">Signal</keyword>
<evidence type="ECO:0000313" key="3">
    <source>
        <dbReference type="Proteomes" id="UP000286598"/>
    </source>
</evidence>
<dbReference type="EMBL" id="QRNO01000080">
    <property type="protein sequence ID" value="RHK47804.1"/>
    <property type="molecule type" value="Genomic_DNA"/>
</dbReference>
<keyword evidence="3" id="KW-1185">Reference proteome</keyword>
<dbReference type="SUPFAM" id="SSF49373">
    <property type="entry name" value="Invasin/intimin cell-adhesion fragments"/>
    <property type="match status" value="1"/>
</dbReference>
<organism evidence="2 3">
    <name type="scientific">Leyella stercorea</name>
    <dbReference type="NCBI Taxonomy" id="363265"/>
    <lineage>
        <taxon>Bacteria</taxon>
        <taxon>Pseudomonadati</taxon>
        <taxon>Bacteroidota</taxon>
        <taxon>Bacteroidia</taxon>
        <taxon>Bacteroidales</taxon>
        <taxon>Prevotellaceae</taxon>
        <taxon>Leyella</taxon>
    </lineage>
</organism>
<evidence type="ECO:0000256" key="1">
    <source>
        <dbReference type="SAM" id="SignalP"/>
    </source>
</evidence>
<dbReference type="Gene3D" id="2.60.40.1080">
    <property type="match status" value="1"/>
</dbReference>
<protein>
    <recommendedName>
        <fullName evidence="4">BIG2 domain-containing protein</fullName>
    </recommendedName>
</protein>
<feature type="chain" id="PRO_5018589694" description="BIG2 domain-containing protein" evidence="1">
    <location>
        <begin position="23"/>
        <end position="432"/>
    </location>
</feature>
<name>A0A3R6FG88_9BACT</name>
<reference evidence="2 3" key="1">
    <citation type="submission" date="2018-08" db="EMBL/GenBank/DDBJ databases">
        <title>A genome reference for cultivated species of the human gut microbiota.</title>
        <authorList>
            <person name="Zou Y."/>
            <person name="Xue W."/>
            <person name="Luo G."/>
        </authorList>
    </citation>
    <scope>NUCLEOTIDE SEQUENCE [LARGE SCALE GENOMIC DNA]</scope>
    <source>
        <strain evidence="2 3">AF42-9</strain>
    </source>
</reference>
<accession>A0A3R6FG88</accession>
<proteinExistence type="predicted"/>
<dbReference type="AlphaFoldDB" id="A0A3R6FG88"/>
<sequence length="432" mass="46541">MIKTLRYTFMAMLMLVCSTAFAGVITLNATDFAGSETATVTQDGITLTIDKGTSTSGAGNLYNGQQFRIYKGNILTVSSTVGNITKIVFTCTANNEVKWGPGCFAAQDGYSYEGKVGTWAGNAAEVKFTAESNQVRATTIEVTVGGEVGPTKKSAGLKFSESTVDYELGTTFTAPTFTKATTAAVKFVSDNEEVATVNAEGVIAATGKEGKAVITATSEENKEYNAGKTTCTVYAYRMNVYKKANTVEAGKQYLIVAQRDNKTYYAAPVKYNAEKPYGYLNSFKVDGIVDELKIKSSYKNAFTFEAVAGGYAIKDANGYYLYMDGKHASFQLGNEAKAWTVEPAENGTFTITNNGQFIQYGNGTFTTFGAWTEAQDKAVKPMLFVFDEAAGINGVQTTVKPQSNVRYNIAGQRVGADYKGIVIVNGKKYLQK</sequence>
<dbReference type="InterPro" id="IPR008964">
    <property type="entry name" value="Invasin/intimin_cell_adhesion"/>
</dbReference>
<feature type="signal peptide" evidence="1">
    <location>
        <begin position="1"/>
        <end position="22"/>
    </location>
</feature>
<dbReference type="OrthoDB" id="1072397at2"/>
<dbReference type="Proteomes" id="UP000286598">
    <property type="component" value="Unassembled WGS sequence"/>
</dbReference>
<gene>
    <name evidence="2" type="ORF">DW060_11665</name>
</gene>
<evidence type="ECO:0000313" key="2">
    <source>
        <dbReference type="EMBL" id="RHK47804.1"/>
    </source>
</evidence>
<evidence type="ECO:0008006" key="4">
    <source>
        <dbReference type="Google" id="ProtNLM"/>
    </source>
</evidence>
<comment type="caution">
    <text evidence="2">The sequence shown here is derived from an EMBL/GenBank/DDBJ whole genome shotgun (WGS) entry which is preliminary data.</text>
</comment>